<evidence type="ECO:0000313" key="6">
    <source>
        <dbReference type="Proteomes" id="UP000008457"/>
    </source>
</evidence>
<dbReference type="HOGENOM" id="CLU_063236_8_2_9"/>
<dbReference type="FunFam" id="1.10.10.10:FF:000079">
    <property type="entry name" value="GntR family transcriptional regulator"/>
    <property type="match status" value="1"/>
</dbReference>
<dbReference type="SUPFAM" id="SSF64288">
    <property type="entry name" value="Chorismate lyase-like"/>
    <property type="match status" value="1"/>
</dbReference>
<keyword evidence="1" id="KW-0805">Transcription regulation</keyword>
<dbReference type="InterPro" id="IPR050679">
    <property type="entry name" value="Bact_HTH_transcr_reg"/>
</dbReference>
<dbReference type="eggNOG" id="COG2188">
    <property type="taxonomic scope" value="Bacteria"/>
</dbReference>
<dbReference type="GO" id="GO:0045892">
    <property type="term" value="P:negative regulation of DNA-templated transcription"/>
    <property type="evidence" value="ECO:0007669"/>
    <property type="project" value="TreeGrafter"/>
</dbReference>
<organism evidence="5 6">
    <name type="scientific">Mahella australiensis (strain DSM 15567 / CIP 107919 / 50-1 BON)</name>
    <dbReference type="NCBI Taxonomy" id="697281"/>
    <lineage>
        <taxon>Bacteria</taxon>
        <taxon>Bacillati</taxon>
        <taxon>Bacillota</taxon>
        <taxon>Clostridia</taxon>
        <taxon>Thermoanaerobacterales</taxon>
        <taxon>Thermoanaerobacterales Family IV. Incertae Sedis</taxon>
        <taxon>Mahella</taxon>
    </lineage>
</organism>
<dbReference type="GO" id="GO:0003677">
    <property type="term" value="F:DNA binding"/>
    <property type="evidence" value="ECO:0007669"/>
    <property type="project" value="UniProtKB-KW"/>
</dbReference>
<evidence type="ECO:0000256" key="1">
    <source>
        <dbReference type="ARBA" id="ARBA00023015"/>
    </source>
</evidence>
<dbReference type="InterPro" id="IPR036388">
    <property type="entry name" value="WH-like_DNA-bd_sf"/>
</dbReference>
<accession>F4A2G4</accession>
<dbReference type="Gene3D" id="3.40.1410.10">
    <property type="entry name" value="Chorismate lyase-like"/>
    <property type="match status" value="1"/>
</dbReference>
<dbReference type="Proteomes" id="UP000008457">
    <property type="component" value="Chromosome"/>
</dbReference>
<evidence type="ECO:0000259" key="4">
    <source>
        <dbReference type="PROSITE" id="PS50949"/>
    </source>
</evidence>
<reference evidence="5 6" key="2">
    <citation type="journal article" date="2011" name="Stand. Genomic Sci.">
        <title>Complete genome sequence of Mahella australiensis type strain (50-1 BON).</title>
        <authorList>
            <person name="Sikorski J."/>
            <person name="Teshima H."/>
            <person name="Nolan M."/>
            <person name="Lucas S."/>
            <person name="Hammon N."/>
            <person name="Deshpande S."/>
            <person name="Cheng J.F."/>
            <person name="Pitluck S."/>
            <person name="Liolios K."/>
            <person name="Pagani I."/>
            <person name="Ivanova N."/>
            <person name="Huntemann M."/>
            <person name="Mavromatis K."/>
            <person name="Ovchinikova G."/>
            <person name="Pati A."/>
            <person name="Tapia R."/>
            <person name="Han C."/>
            <person name="Goodwin L."/>
            <person name="Chen A."/>
            <person name="Palaniappan K."/>
            <person name="Land M."/>
            <person name="Hauser L."/>
            <person name="Ngatchou-Djao O.D."/>
            <person name="Rohde M."/>
            <person name="Pukall R."/>
            <person name="Spring S."/>
            <person name="Abt B."/>
            <person name="Goker M."/>
            <person name="Detter J.C."/>
            <person name="Woyke T."/>
            <person name="Bristow J."/>
            <person name="Markowitz V."/>
            <person name="Hugenholtz P."/>
            <person name="Eisen J.A."/>
            <person name="Kyrpides N.C."/>
            <person name="Klenk H.P."/>
            <person name="Lapidus A."/>
        </authorList>
    </citation>
    <scope>NUCLEOTIDE SEQUENCE [LARGE SCALE GENOMIC DNA]</scope>
    <source>
        <strain evidence="6">DSM 15567 / CIP 107919 / 50-1 BON</strain>
    </source>
</reference>
<dbReference type="STRING" id="697281.Mahau_2055"/>
<evidence type="ECO:0000256" key="2">
    <source>
        <dbReference type="ARBA" id="ARBA00023125"/>
    </source>
</evidence>
<dbReference type="KEGG" id="mas:Mahau_2055"/>
<dbReference type="InterPro" id="IPR011663">
    <property type="entry name" value="UTRA"/>
</dbReference>
<evidence type="ECO:0000313" key="5">
    <source>
        <dbReference type="EMBL" id="AEE97230.1"/>
    </source>
</evidence>
<dbReference type="GO" id="GO:0003700">
    <property type="term" value="F:DNA-binding transcription factor activity"/>
    <property type="evidence" value="ECO:0007669"/>
    <property type="project" value="InterPro"/>
</dbReference>
<sequence>MLIDLIDISDIDKESPIPIYYQIKERMRALIEAGDLKPGMQVPSERELCDEYGVSRMTVRQAISELVKEGVLYRLRGKGTFVAEPKLDQPIMQLSSFSEDMHKRGMQAGAKTVDIKAVHEDISHVRRALRLEDEEPALKIERLRFADGVPMVFEVSYFSYRRFYALEKADLEHCSLYNILEQQFGAHPVSAKETLEAALADSYIASMLGIEEGAPVIMVIGVTYDEDDVPIEYVRSYYRGDRYKFYLELKR</sequence>
<dbReference type="AlphaFoldDB" id="F4A2G4"/>
<gene>
    <name evidence="5" type="ordered locus">Mahau_2055</name>
</gene>
<dbReference type="CDD" id="cd07377">
    <property type="entry name" value="WHTH_GntR"/>
    <property type="match status" value="1"/>
</dbReference>
<keyword evidence="3" id="KW-0804">Transcription</keyword>
<dbReference type="InterPro" id="IPR000524">
    <property type="entry name" value="Tscrpt_reg_HTH_GntR"/>
</dbReference>
<dbReference type="InterPro" id="IPR036390">
    <property type="entry name" value="WH_DNA-bd_sf"/>
</dbReference>
<dbReference type="Pfam" id="PF07702">
    <property type="entry name" value="UTRA"/>
    <property type="match status" value="1"/>
</dbReference>
<dbReference type="PROSITE" id="PS50949">
    <property type="entry name" value="HTH_GNTR"/>
    <property type="match status" value="1"/>
</dbReference>
<dbReference type="Gene3D" id="1.10.10.10">
    <property type="entry name" value="Winged helix-like DNA-binding domain superfamily/Winged helix DNA-binding domain"/>
    <property type="match status" value="1"/>
</dbReference>
<dbReference type="EMBL" id="CP002360">
    <property type="protein sequence ID" value="AEE97230.1"/>
    <property type="molecule type" value="Genomic_DNA"/>
</dbReference>
<keyword evidence="6" id="KW-1185">Reference proteome</keyword>
<protein>
    <submittedName>
        <fullName evidence="5">Transcriptional regulator, GntR family</fullName>
    </submittedName>
</protein>
<feature type="domain" description="HTH gntR-type" evidence="4">
    <location>
        <begin position="17"/>
        <end position="85"/>
    </location>
</feature>
<keyword evidence="2" id="KW-0238">DNA-binding</keyword>
<dbReference type="PRINTS" id="PR00035">
    <property type="entry name" value="HTHGNTR"/>
</dbReference>
<dbReference type="PANTHER" id="PTHR44846">
    <property type="entry name" value="MANNOSYL-D-GLYCERATE TRANSPORT/METABOLISM SYSTEM REPRESSOR MNGR-RELATED"/>
    <property type="match status" value="1"/>
</dbReference>
<dbReference type="PANTHER" id="PTHR44846:SF1">
    <property type="entry name" value="MANNOSYL-D-GLYCERATE TRANSPORT_METABOLISM SYSTEM REPRESSOR MNGR-RELATED"/>
    <property type="match status" value="1"/>
</dbReference>
<dbReference type="InterPro" id="IPR028978">
    <property type="entry name" value="Chorismate_lyase_/UTRA_dom_sf"/>
</dbReference>
<dbReference type="SUPFAM" id="SSF46785">
    <property type="entry name" value="Winged helix' DNA-binding domain"/>
    <property type="match status" value="1"/>
</dbReference>
<dbReference type="SMART" id="SM00345">
    <property type="entry name" value="HTH_GNTR"/>
    <property type="match status" value="1"/>
</dbReference>
<dbReference type="SMART" id="SM00866">
    <property type="entry name" value="UTRA"/>
    <property type="match status" value="1"/>
</dbReference>
<dbReference type="Pfam" id="PF00392">
    <property type="entry name" value="GntR"/>
    <property type="match status" value="1"/>
</dbReference>
<dbReference type="RefSeq" id="WP_013781658.1">
    <property type="nucleotide sequence ID" value="NC_015520.1"/>
</dbReference>
<name>F4A2G4_MAHA5</name>
<proteinExistence type="predicted"/>
<reference evidence="6" key="1">
    <citation type="submission" date="2010-11" db="EMBL/GenBank/DDBJ databases">
        <title>The complete genome of Mahella australiensis DSM 15567.</title>
        <authorList>
            <consortium name="US DOE Joint Genome Institute (JGI-PGF)"/>
            <person name="Lucas S."/>
            <person name="Copeland A."/>
            <person name="Lapidus A."/>
            <person name="Bruce D."/>
            <person name="Goodwin L."/>
            <person name="Pitluck S."/>
            <person name="Kyrpides N."/>
            <person name="Mavromatis K."/>
            <person name="Pagani I."/>
            <person name="Ivanova N."/>
            <person name="Teshima H."/>
            <person name="Brettin T."/>
            <person name="Detter J.C."/>
            <person name="Han C."/>
            <person name="Tapia R."/>
            <person name="Land M."/>
            <person name="Hauser L."/>
            <person name="Markowitz V."/>
            <person name="Cheng J.-F."/>
            <person name="Hugenholtz P."/>
            <person name="Woyke T."/>
            <person name="Wu D."/>
            <person name="Spring S."/>
            <person name="Pukall R."/>
            <person name="Steenblock K."/>
            <person name="Schneider S."/>
            <person name="Klenk H.-P."/>
            <person name="Eisen J.A."/>
        </authorList>
    </citation>
    <scope>NUCLEOTIDE SEQUENCE [LARGE SCALE GENOMIC DNA]</scope>
    <source>
        <strain evidence="6">DSM 15567 / CIP 107919 / 50-1 BON</strain>
    </source>
</reference>
<evidence type="ECO:0000256" key="3">
    <source>
        <dbReference type="ARBA" id="ARBA00023163"/>
    </source>
</evidence>